<proteinExistence type="predicted"/>
<keyword evidence="1" id="KW-1133">Transmembrane helix</keyword>
<dbReference type="InterPro" id="IPR012867">
    <property type="entry name" value="DUF1648"/>
</dbReference>
<gene>
    <name evidence="3" type="ORF">FYJ26_01530</name>
</gene>
<dbReference type="InterPro" id="IPR026272">
    <property type="entry name" value="SdpI"/>
</dbReference>
<dbReference type="Pfam" id="PF13630">
    <property type="entry name" value="SdpI"/>
    <property type="match status" value="1"/>
</dbReference>
<dbReference type="Pfam" id="PF07853">
    <property type="entry name" value="DUF1648"/>
    <property type="match status" value="1"/>
</dbReference>
<name>A0A6N7VCE3_9FIRM</name>
<accession>A0A6N7VCE3</accession>
<protein>
    <submittedName>
        <fullName evidence="3">DUF1648 domain-containing protein</fullName>
    </submittedName>
</protein>
<feature type="transmembrane region" description="Helical" evidence="1">
    <location>
        <begin position="187"/>
        <end position="208"/>
    </location>
</feature>
<dbReference type="GO" id="GO:0009636">
    <property type="term" value="P:response to toxic substance"/>
    <property type="evidence" value="ECO:0007669"/>
    <property type="project" value="TreeGrafter"/>
</dbReference>
<evidence type="ECO:0000259" key="2">
    <source>
        <dbReference type="Pfam" id="PF07853"/>
    </source>
</evidence>
<sequence>MLMRNRKTLILTSIIILLPILIGLLLWDKLPDTMATHIGFDNEANGFSSKIFGIVGLPLILLLIHLFASVVTAKDPRKQNISDKMYTLVLWIIPCISIFVSAFMYLYNLGIRLNITLFFSVFIGLIFIIIGNYLPKVRQNYTLGIKIPWTLANEENWNKTHHLAGILYIVLGIFLILATFIDLFKNLFPMLIVVIIAVLIPGIYSFLLHVRNGL</sequence>
<reference evidence="3 4" key="1">
    <citation type="submission" date="2019-08" db="EMBL/GenBank/DDBJ databases">
        <title>In-depth cultivation of the pig gut microbiome towards novel bacterial diversity and tailored functional studies.</title>
        <authorList>
            <person name="Wylensek D."/>
            <person name="Hitch T.C.A."/>
            <person name="Clavel T."/>
        </authorList>
    </citation>
    <scope>NUCLEOTIDE SEQUENCE [LARGE SCALE GENOMIC DNA]</scope>
    <source>
        <strain evidence="3 4">WCA-380-WT-2B</strain>
    </source>
</reference>
<feature type="transmembrane region" description="Helical" evidence="1">
    <location>
        <begin position="163"/>
        <end position="181"/>
    </location>
</feature>
<feature type="transmembrane region" description="Helical" evidence="1">
    <location>
        <begin position="113"/>
        <end position="134"/>
    </location>
</feature>
<evidence type="ECO:0000313" key="4">
    <source>
        <dbReference type="Proteomes" id="UP000441925"/>
    </source>
</evidence>
<dbReference type="InterPro" id="IPR025962">
    <property type="entry name" value="SdpI/YhfL"/>
</dbReference>
<evidence type="ECO:0000256" key="1">
    <source>
        <dbReference type="SAM" id="Phobius"/>
    </source>
</evidence>
<dbReference type="RefSeq" id="WP_154538972.1">
    <property type="nucleotide sequence ID" value="NZ_VULQ01000002.1"/>
</dbReference>
<keyword evidence="4" id="KW-1185">Reference proteome</keyword>
<dbReference type="PIRSF" id="PIRSF038959">
    <property type="entry name" value="SdpI"/>
    <property type="match status" value="1"/>
</dbReference>
<keyword evidence="1" id="KW-0812">Transmembrane</keyword>
<evidence type="ECO:0000313" key="3">
    <source>
        <dbReference type="EMBL" id="MSS77118.1"/>
    </source>
</evidence>
<comment type="caution">
    <text evidence="3">The sequence shown here is derived from an EMBL/GenBank/DDBJ whole genome shotgun (WGS) entry which is preliminary data.</text>
</comment>
<feature type="transmembrane region" description="Helical" evidence="1">
    <location>
        <begin position="9"/>
        <end position="27"/>
    </location>
</feature>
<keyword evidence="1" id="KW-0472">Membrane</keyword>
<feature type="transmembrane region" description="Helical" evidence="1">
    <location>
        <begin position="51"/>
        <end position="73"/>
    </location>
</feature>
<dbReference type="AlphaFoldDB" id="A0A6N7VCE3"/>
<organism evidence="3 4">
    <name type="scientific">Anaerococcus porci</name>
    <dbReference type="NCBI Taxonomy" id="2652269"/>
    <lineage>
        <taxon>Bacteria</taxon>
        <taxon>Bacillati</taxon>
        <taxon>Bacillota</taxon>
        <taxon>Tissierellia</taxon>
        <taxon>Tissierellales</taxon>
        <taxon>Peptoniphilaceae</taxon>
        <taxon>Anaerococcus</taxon>
    </lineage>
</organism>
<feature type="domain" description="DUF1648" evidence="2">
    <location>
        <begin position="14"/>
        <end position="62"/>
    </location>
</feature>
<dbReference type="PANTHER" id="PTHR37810">
    <property type="entry name" value="IMMUNITY PROTEIN SDPI"/>
    <property type="match status" value="1"/>
</dbReference>
<dbReference type="Proteomes" id="UP000441925">
    <property type="component" value="Unassembled WGS sequence"/>
</dbReference>
<dbReference type="PANTHER" id="PTHR37810:SF5">
    <property type="entry name" value="IMMUNITY PROTEIN SDPI"/>
    <property type="match status" value="1"/>
</dbReference>
<dbReference type="EMBL" id="VULQ01000002">
    <property type="protein sequence ID" value="MSS77118.1"/>
    <property type="molecule type" value="Genomic_DNA"/>
</dbReference>
<feature type="transmembrane region" description="Helical" evidence="1">
    <location>
        <begin position="85"/>
        <end position="107"/>
    </location>
</feature>